<organism evidence="6 7">
    <name type="scientific">Planomonospora sphaerica</name>
    <dbReference type="NCBI Taxonomy" id="161355"/>
    <lineage>
        <taxon>Bacteria</taxon>
        <taxon>Bacillati</taxon>
        <taxon>Actinomycetota</taxon>
        <taxon>Actinomycetes</taxon>
        <taxon>Streptosporangiales</taxon>
        <taxon>Streptosporangiaceae</taxon>
        <taxon>Planomonospora</taxon>
    </lineage>
</organism>
<dbReference type="GO" id="GO:0016301">
    <property type="term" value="F:kinase activity"/>
    <property type="evidence" value="ECO:0007669"/>
    <property type="project" value="UniProtKB-KW"/>
</dbReference>
<dbReference type="Gene3D" id="1.10.10.10">
    <property type="entry name" value="Winged helix-like DNA-binding domain superfamily/Winged helix DNA-binding domain"/>
    <property type="match status" value="1"/>
</dbReference>
<dbReference type="SMART" id="SM00065">
    <property type="entry name" value="GAF"/>
    <property type="match status" value="1"/>
</dbReference>
<dbReference type="SUPFAM" id="SSF55781">
    <property type="entry name" value="GAF domain-like"/>
    <property type="match status" value="1"/>
</dbReference>
<dbReference type="PROSITE" id="PS50921">
    <property type="entry name" value="ANTAR"/>
    <property type="match status" value="1"/>
</dbReference>
<keyword evidence="7" id="KW-1185">Reference proteome</keyword>
<keyword evidence="2" id="KW-0418">Kinase</keyword>
<name>A0A161LRX9_9ACTN</name>
<dbReference type="AlphaFoldDB" id="A0A161LRX9"/>
<dbReference type="EMBL" id="BDCX01000017">
    <property type="protein sequence ID" value="GAT70486.1"/>
    <property type="molecule type" value="Genomic_DNA"/>
</dbReference>
<comment type="caution">
    <text evidence="6">The sequence shown here is derived from an EMBL/GenBank/DDBJ whole genome shotgun (WGS) entry which is preliminary data.</text>
</comment>
<evidence type="ECO:0000313" key="6">
    <source>
        <dbReference type="EMBL" id="GAT70486.1"/>
    </source>
</evidence>
<proteinExistence type="predicted"/>
<evidence type="ECO:0000256" key="2">
    <source>
        <dbReference type="ARBA" id="ARBA00022777"/>
    </source>
</evidence>
<feature type="domain" description="ANTAR" evidence="5">
    <location>
        <begin position="172"/>
        <end position="233"/>
    </location>
</feature>
<dbReference type="PIRSF" id="PIRSF036625">
    <property type="entry name" value="GAF_ANTAR"/>
    <property type="match status" value="1"/>
</dbReference>
<reference evidence="7" key="2">
    <citation type="submission" date="2016-04" db="EMBL/GenBank/DDBJ databases">
        <title>Planomonospora sphaerica JCM9374 whole genome shotgun sequence.</title>
        <authorList>
            <person name="Suzuki T."/>
            <person name="Dohra H."/>
            <person name="Kodani S."/>
        </authorList>
    </citation>
    <scope>NUCLEOTIDE SEQUENCE [LARGE SCALE GENOMIC DNA]</scope>
    <source>
        <strain evidence="7">JCM 9374</strain>
    </source>
</reference>
<keyword evidence="4" id="KW-0804">Transcription</keyword>
<dbReference type="GO" id="GO:0003723">
    <property type="term" value="F:RNA binding"/>
    <property type="evidence" value="ECO:0007669"/>
    <property type="project" value="InterPro"/>
</dbReference>
<dbReference type="OrthoDB" id="4629915at2"/>
<dbReference type="InterPro" id="IPR005561">
    <property type="entry name" value="ANTAR"/>
</dbReference>
<dbReference type="InterPro" id="IPR003018">
    <property type="entry name" value="GAF"/>
</dbReference>
<dbReference type="InterPro" id="IPR029016">
    <property type="entry name" value="GAF-like_dom_sf"/>
</dbReference>
<dbReference type="InterPro" id="IPR012074">
    <property type="entry name" value="GAF_ANTAR"/>
</dbReference>
<reference evidence="6 7" key="1">
    <citation type="journal article" date="2016" name="Genome Announc.">
        <title>Draft Genome Sequence of Planomonospora sphaerica JCM9374, a Rare Actinomycete.</title>
        <authorList>
            <person name="Dohra H."/>
            <person name="Suzuki T."/>
            <person name="Inoue Y."/>
            <person name="Kodani S."/>
        </authorList>
    </citation>
    <scope>NUCLEOTIDE SEQUENCE [LARGE SCALE GENOMIC DNA]</scope>
    <source>
        <strain evidence="6 7">JCM 9374</strain>
    </source>
</reference>
<dbReference type="Pfam" id="PF13185">
    <property type="entry name" value="GAF_2"/>
    <property type="match status" value="1"/>
</dbReference>
<dbReference type="Pfam" id="PF03861">
    <property type="entry name" value="ANTAR"/>
    <property type="match status" value="1"/>
</dbReference>
<evidence type="ECO:0000313" key="7">
    <source>
        <dbReference type="Proteomes" id="UP000077701"/>
    </source>
</evidence>
<evidence type="ECO:0000256" key="1">
    <source>
        <dbReference type="ARBA" id="ARBA00022679"/>
    </source>
</evidence>
<gene>
    <name evidence="6" type="ORF">PS9374_06168</name>
</gene>
<evidence type="ECO:0000256" key="4">
    <source>
        <dbReference type="ARBA" id="ARBA00023163"/>
    </source>
</evidence>
<dbReference type="InterPro" id="IPR011006">
    <property type="entry name" value="CheY-like_superfamily"/>
</dbReference>
<protein>
    <submittedName>
        <fullName evidence="6">Transcription antitermination regulator</fullName>
    </submittedName>
</protein>
<keyword evidence="1" id="KW-0808">Transferase</keyword>
<evidence type="ECO:0000256" key="3">
    <source>
        <dbReference type="ARBA" id="ARBA00023015"/>
    </source>
</evidence>
<keyword evidence="3" id="KW-0805">Transcription regulation</keyword>
<dbReference type="Gene3D" id="3.30.450.40">
    <property type="match status" value="1"/>
</dbReference>
<sequence length="250" mass="26451">MSSPSSPRLTPSDPAWPDALLALLLSTGTFEAFLHELTLLTVAELPDGSRCGITVVRDAHAATIASSDDLTLVVDQIQYRTGQGPCLETLATGQSHHITDTSTEERWPAFCPEAFVHGVRSCLSLPMHGPAGLVGGFNLYNTRPDAFDEQAQARMGVFAGTAAGAVALGLRLADQARANDDLHATLASRSVIDQAIGIVMAQQRCPADQAFTILSRASQNRNLKVRDLAAEIVTAVGGRPPDTGPFDPPQ</sequence>
<dbReference type="STRING" id="161355.PS9374_06168"/>
<dbReference type="RefSeq" id="WP_068902745.1">
    <property type="nucleotide sequence ID" value="NZ_BDCX01000017.1"/>
</dbReference>
<evidence type="ECO:0000259" key="5">
    <source>
        <dbReference type="PROSITE" id="PS50921"/>
    </source>
</evidence>
<dbReference type="SUPFAM" id="SSF52172">
    <property type="entry name" value="CheY-like"/>
    <property type="match status" value="1"/>
</dbReference>
<dbReference type="Proteomes" id="UP000077701">
    <property type="component" value="Unassembled WGS sequence"/>
</dbReference>
<dbReference type="SMART" id="SM01012">
    <property type="entry name" value="ANTAR"/>
    <property type="match status" value="1"/>
</dbReference>
<accession>A0A161LRX9</accession>
<dbReference type="InterPro" id="IPR036388">
    <property type="entry name" value="WH-like_DNA-bd_sf"/>
</dbReference>